<evidence type="ECO:0000313" key="3">
    <source>
        <dbReference type="RefSeq" id="XP_009795433.1"/>
    </source>
</evidence>
<feature type="signal peptide" evidence="1">
    <location>
        <begin position="1"/>
        <end position="24"/>
    </location>
</feature>
<gene>
    <name evidence="3" type="primary">LOC104242128</name>
</gene>
<evidence type="ECO:0000256" key="1">
    <source>
        <dbReference type="SAM" id="SignalP"/>
    </source>
</evidence>
<organism evidence="2 3">
    <name type="scientific">Nicotiana sylvestris</name>
    <name type="common">Wood tobacco</name>
    <name type="synonym">South American tobacco</name>
    <dbReference type="NCBI Taxonomy" id="4096"/>
    <lineage>
        <taxon>Eukaryota</taxon>
        <taxon>Viridiplantae</taxon>
        <taxon>Streptophyta</taxon>
        <taxon>Embryophyta</taxon>
        <taxon>Tracheophyta</taxon>
        <taxon>Spermatophyta</taxon>
        <taxon>Magnoliopsida</taxon>
        <taxon>eudicotyledons</taxon>
        <taxon>Gunneridae</taxon>
        <taxon>Pentapetalae</taxon>
        <taxon>asterids</taxon>
        <taxon>lamiids</taxon>
        <taxon>Solanales</taxon>
        <taxon>Solanaceae</taxon>
        <taxon>Nicotianoideae</taxon>
        <taxon>Nicotianeae</taxon>
        <taxon>Nicotiana</taxon>
    </lineage>
</organism>
<keyword evidence="2" id="KW-1185">Reference proteome</keyword>
<dbReference type="AlphaFoldDB" id="A0A1U7XWW6"/>
<accession>A0A1U7XWW6</accession>
<proteinExistence type="predicted"/>
<reference evidence="2" key="1">
    <citation type="journal article" date="2013" name="Genome Biol.">
        <title>Reference genomes and transcriptomes of Nicotiana sylvestris and Nicotiana tomentosiformis.</title>
        <authorList>
            <person name="Sierro N."/>
            <person name="Battey J.N."/>
            <person name="Ouadi S."/>
            <person name="Bovet L."/>
            <person name="Goepfert S."/>
            <person name="Bakaher N."/>
            <person name="Peitsch M.C."/>
            <person name="Ivanov N.V."/>
        </authorList>
    </citation>
    <scope>NUCLEOTIDE SEQUENCE [LARGE SCALE GENOMIC DNA]</scope>
</reference>
<dbReference type="Proteomes" id="UP000189701">
    <property type="component" value="Unplaced"/>
</dbReference>
<evidence type="ECO:0000313" key="2">
    <source>
        <dbReference type="Proteomes" id="UP000189701"/>
    </source>
</evidence>
<keyword evidence="1" id="KW-0732">Signal</keyword>
<protein>
    <submittedName>
        <fullName evidence="3">Uncharacterized protein LOC104242128</fullName>
    </submittedName>
</protein>
<feature type="chain" id="PRO_5010523512" evidence="1">
    <location>
        <begin position="25"/>
        <end position="242"/>
    </location>
</feature>
<sequence length="242" mass="27528">MASDHFSLFCDCWILVFLVRNAITVEGTRSRREAGAGEDFVHCECDKGNANVQTTRSNRFIGWSSWRVGAAAEETLCKLEFPEEQGALGHLPEFAAREVLGVSKGYFGGHKGDWWRNREVQGKVETKKVAYLKLVESVDNEEKKANRGHYKLSKKEAKLSVAVAETATFCRLYKKLEGRGGDKRLLMLAKARERKARDVDQVKCIKDEKGRVLLDEGLIRRRRHIYFHSFLNEEGGHEHCIG</sequence>
<reference evidence="3" key="2">
    <citation type="submission" date="2025-08" db="UniProtKB">
        <authorList>
            <consortium name="RefSeq"/>
        </authorList>
    </citation>
    <scope>IDENTIFICATION</scope>
    <source>
        <tissue evidence="3">Leaf</tissue>
    </source>
</reference>
<name>A0A1U7XWW6_NICSY</name>
<dbReference type="RefSeq" id="XP_009795433.1">
    <property type="nucleotide sequence ID" value="XM_009797131.1"/>
</dbReference>